<reference evidence="11" key="1">
    <citation type="submission" date="2021-05" db="EMBL/GenBank/DDBJ databases">
        <authorList>
            <person name="Pietrasiak N."/>
            <person name="Ward R."/>
            <person name="Stajich J.E."/>
            <person name="Kurbessoian T."/>
        </authorList>
    </citation>
    <scope>NUCLEOTIDE SEQUENCE</scope>
    <source>
        <strain evidence="11">UHER 2000/2452</strain>
    </source>
</reference>
<dbReference type="InterPro" id="IPR020792">
    <property type="entry name" value="SO4_adenylyltransferase_pro"/>
</dbReference>
<dbReference type="InterPro" id="IPR025980">
    <property type="entry name" value="ATP-Sase_PUA-like_dom"/>
</dbReference>
<evidence type="ECO:0000256" key="7">
    <source>
        <dbReference type="ARBA" id="ARBA00049370"/>
    </source>
</evidence>
<evidence type="ECO:0000256" key="8">
    <source>
        <dbReference type="HAMAP-Rule" id="MF_00066"/>
    </source>
</evidence>
<evidence type="ECO:0000313" key="11">
    <source>
        <dbReference type="EMBL" id="MBW4660429.1"/>
    </source>
</evidence>
<dbReference type="SUPFAM" id="SSF52374">
    <property type="entry name" value="Nucleotidylyl transferase"/>
    <property type="match status" value="1"/>
</dbReference>
<dbReference type="GO" id="GO:0005524">
    <property type="term" value="F:ATP binding"/>
    <property type="evidence" value="ECO:0007669"/>
    <property type="project" value="UniProtKB-KW"/>
</dbReference>
<comment type="catalytic activity">
    <reaction evidence="7 8">
        <text>sulfate + ATP + H(+) = adenosine 5'-phosphosulfate + diphosphate</text>
        <dbReference type="Rhea" id="RHEA:18133"/>
        <dbReference type="ChEBI" id="CHEBI:15378"/>
        <dbReference type="ChEBI" id="CHEBI:16189"/>
        <dbReference type="ChEBI" id="CHEBI:30616"/>
        <dbReference type="ChEBI" id="CHEBI:33019"/>
        <dbReference type="ChEBI" id="CHEBI:58243"/>
        <dbReference type="EC" id="2.7.7.4"/>
    </reaction>
</comment>
<dbReference type="NCBIfam" id="TIGR00339">
    <property type="entry name" value="sopT"/>
    <property type="match status" value="1"/>
</dbReference>
<keyword evidence="3 8" id="KW-0548">Nucleotidyltransferase</keyword>
<dbReference type="PANTHER" id="PTHR43509">
    <property type="match status" value="1"/>
</dbReference>
<evidence type="ECO:0000256" key="2">
    <source>
        <dbReference type="ARBA" id="ARBA00022679"/>
    </source>
</evidence>
<dbReference type="GO" id="GO:0004781">
    <property type="term" value="F:sulfate adenylyltransferase (ATP) activity"/>
    <property type="evidence" value="ECO:0007669"/>
    <property type="project" value="UniProtKB-UniRule"/>
</dbReference>
<gene>
    <name evidence="8 11" type="primary">sat</name>
    <name evidence="11" type="ORF">KME15_17285</name>
</gene>
<evidence type="ECO:0000256" key="3">
    <source>
        <dbReference type="ARBA" id="ARBA00022695"/>
    </source>
</evidence>
<keyword evidence="5 8" id="KW-0067">ATP-binding</keyword>
<keyword evidence="4 8" id="KW-0547">Nucleotide-binding</keyword>
<evidence type="ECO:0000313" key="12">
    <source>
        <dbReference type="Proteomes" id="UP000757435"/>
    </source>
</evidence>
<dbReference type="Pfam" id="PF01747">
    <property type="entry name" value="ATP-sulfurylase"/>
    <property type="match status" value="1"/>
</dbReference>
<dbReference type="HAMAP" id="MF_00066">
    <property type="entry name" value="Sulf_adenylyltr"/>
    <property type="match status" value="1"/>
</dbReference>
<evidence type="ECO:0000256" key="5">
    <source>
        <dbReference type="ARBA" id="ARBA00022840"/>
    </source>
</evidence>
<dbReference type="PANTHER" id="PTHR43509:SF1">
    <property type="entry name" value="SULFATE ADENYLYLTRANSFERASE"/>
    <property type="match status" value="1"/>
</dbReference>
<evidence type="ECO:0000256" key="4">
    <source>
        <dbReference type="ARBA" id="ARBA00022741"/>
    </source>
</evidence>
<keyword evidence="2 8" id="KW-0808">Transferase</keyword>
<dbReference type="SUPFAM" id="SSF88697">
    <property type="entry name" value="PUA domain-like"/>
    <property type="match status" value="1"/>
</dbReference>
<comment type="pathway">
    <text evidence="1 8">Sulfur metabolism; hydrogen sulfide biosynthesis; sulfite from sulfate: step 1/3.</text>
</comment>
<proteinExistence type="inferred from homology"/>
<dbReference type="Gene3D" id="3.40.50.620">
    <property type="entry name" value="HUPs"/>
    <property type="match status" value="1"/>
</dbReference>
<dbReference type="EMBL" id="JAHHHD010000021">
    <property type="protein sequence ID" value="MBW4660429.1"/>
    <property type="molecule type" value="Genomic_DNA"/>
</dbReference>
<accession>A0A951QEH3</accession>
<dbReference type="Proteomes" id="UP000757435">
    <property type="component" value="Unassembled WGS sequence"/>
</dbReference>
<dbReference type="AlphaFoldDB" id="A0A951QEH3"/>
<evidence type="ECO:0000256" key="6">
    <source>
        <dbReference type="ARBA" id="ARBA00037980"/>
    </source>
</evidence>
<feature type="domain" description="Sulphate adenylyltransferase catalytic" evidence="9">
    <location>
        <begin position="173"/>
        <end position="382"/>
    </location>
</feature>
<comment type="caution">
    <text evidence="11">The sequence shown here is derived from an EMBL/GenBank/DDBJ whole genome shotgun (WGS) entry which is preliminary data.</text>
</comment>
<dbReference type="EC" id="2.7.7.4" evidence="8"/>
<organism evidence="11 12">
    <name type="scientific">Drouetiella hepatica Uher 2000/2452</name>
    <dbReference type="NCBI Taxonomy" id="904376"/>
    <lineage>
        <taxon>Bacteria</taxon>
        <taxon>Bacillati</taxon>
        <taxon>Cyanobacteriota</taxon>
        <taxon>Cyanophyceae</taxon>
        <taxon>Oculatellales</taxon>
        <taxon>Oculatellaceae</taxon>
        <taxon>Drouetiella</taxon>
    </lineage>
</organism>
<dbReference type="Pfam" id="PF14306">
    <property type="entry name" value="PUA_2"/>
    <property type="match status" value="1"/>
</dbReference>
<sequence length="393" mass="44630">MTQPSIAPHGGTLINRICTPEQRTEFLDKGEHLPRVQLDGRAFSDLELIAIGGFSPLTGFMGQKDYDRVVNEMHLENGLPWAIPVTLSVTEEIAAPLKEGSLVRLDDFSGRFVGVLELTEKYTYDKVHEALLVYRTNEEKHPGVRVVYTQGAINLAGNVWLLQRDTDVRFPLYQIDPAESRQLFRDKGWKSIVGFQTRNPIHRAHEYIIKCALETVDGLFLHPLVGATKEDDIPADVRMRCYEIMLEHYFPKDRVILAINPAAMRYAGPREAIFHALLRKNYGCTHFIVGRDHAGVGDYYGTYDAQYIFDEFAPGELGIMPLKFEHAFYCLRTNGMATSKTSPSTKDERIHLSGTKVREMLRRGELPPPEFSRPEVAAELTQAMQEKELSYEI</sequence>
<dbReference type="InterPro" id="IPR002650">
    <property type="entry name" value="Sulphate_adenylyltransferase"/>
</dbReference>
<dbReference type="InterPro" id="IPR015947">
    <property type="entry name" value="PUA-like_sf"/>
</dbReference>
<feature type="domain" description="ATP-sulfurylase PUA-like" evidence="10">
    <location>
        <begin position="6"/>
        <end position="164"/>
    </location>
</feature>
<name>A0A951QEH3_9CYAN</name>
<dbReference type="GO" id="GO:0070814">
    <property type="term" value="P:hydrogen sulfide biosynthetic process"/>
    <property type="evidence" value="ECO:0007669"/>
    <property type="project" value="UniProtKB-UniRule"/>
</dbReference>
<dbReference type="InterPro" id="IPR014729">
    <property type="entry name" value="Rossmann-like_a/b/a_fold"/>
</dbReference>
<dbReference type="CDD" id="cd00517">
    <property type="entry name" value="ATPS"/>
    <property type="match status" value="1"/>
</dbReference>
<dbReference type="Gene3D" id="3.10.400.10">
    <property type="entry name" value="Sulfate adenylyltransferase"/>
    <property type="match status" value="1"/>
</dbReference>
<dbReference type="GO" id="GO:0000103">
    <property type="term" value="P:sulfate assimilation"/>
    <property type="evidence" value="ECO:0007669"/>
    <property type="project" value="UniProtKB-UniRule"/>
</dbReference>
<protein>
    <recommendedName>
        <fullName evidence="8">Sulfate adenylyltransferase</fullName>
        <ecNumber evidence="8">2.7.7.4</ecNumber>
    </recommendedName>
    <alternativeName>
        <fullName evidence="8">ATP-sulfurylase</fullName>
    </alternativeName>
    <alternativeName>
        <fullName evidence="8">Sulfate adenylate transferase</fullName>
        <shortName evidence="8">SAT</shortName>
    </alternativeName>
</protein>
<evidence type="ECO:0000259" key="10">
    <source>
        <dbReference type="Pfam" id="PF14306"/>
    </source>
</evidence>
<dbReference type="InterPro" id="IPR024951">
    <property type="entry name" value="Sulfurylase_cat_dom"/>
</dbReference>
<evidence type="ECO:0000259" key="9">
    <source>
        <dbReference type="Pfam" id="PF01747"/>
    </source>
</evidence>
<evidence type="ECO:0000256" key="1">
    <source>
        <dbReference type="ARBA" id="ARBA00005048"/>
    </source>
</evidence>
<reference evidence="11" key="2">
    <citation type="journal article" date="2022" name="Microbiol. Resour. Announc.">
        <title>Metagenome Sequencing to Explore Phylogenomics of Terrestrial Cyanobacteria.</title>
        <authorList>
            <person name="Ward R.D."/>
            <person name="Stajich J.E."/>
            <person name="Johansen J.R."/>
            <person name="Huntemann M."/>
            <person name="Clum A."/>
            <person name="Foster B."/>
            <person name="Foster B."/>
            <person name="Roux S."/>
            <person name="Palaniappan K."/>
            <person name="Varghese N."/>
            <person name="Mukherjee S."/>
            <person name="Reddy T.B.K."/>
            <person name="Daum C."/>
            <person name="Copeland A."/>
            <person name="Chen I.A."/>
            <person name="Ivanova N.N."/>
            <person name="Kyrpides N.C."/>
            <person name="Shapiro N."/>
            <person name="Eloe-Fadrosh E.A."/>
            <person name="Pietrasiak N."/>
        </authorList>
    </citation>
    <scope>NUCLEOTIDE SEQUENCE</scope>
    <source>
        <strain evidence="11">UHER 2000/2452</strain>
    </source>
</reference>
<dbReference type="NCBIfam" id="NF003166">
    <property type="entry name" value="PRK04149.1"/>
    <property type="match status" value="1"/>
</dbReference>
<comment type="similarity">
    <text evidence="6 8">Belongs to the sulfate adenylyltransferase family.</text>
</comment>